<feature type="domain" description="GGDEF" evidence="7">
    <location>
        <begin position="408"/>
        <end position="541"/>
    </location>
</feature>
<dbReference type="CDD" id="cd06225">
    <property type="entry name" value="HAMP"/>
    <property type="match status" value="1"/>
</dbReference>
<dbReference type="Proteomes" id="UP000295707">
    <property type="component" value="Unassembled WGS sequence"/>
</dbReference>
<dbReference type="SMART" id="SM00304">
    <property type="entry name" value="HAMP"/>
    <property type="match status" value="1"/>
</dbReference>
<dbReference type="RefSeq" id="WP_132973663.1">
    <property type="nucleotide sequence ID" value="NZ_SMFX01000001.1"/>
</dbReference>
<evidence type="ECO:0000256" key="1">
    <source>
        <dbReference type="ARBA" id="ARBA00001946"/>
    </source>
</evidence>
<dbReference type="PROSITE" id="PS50112">
    <property type="entry name" value="PAS"/>
    <property type="match status" value="1"/>
</dbReference>
<dbReference type="Pfam" id="PF00563">
    <property type="entry name" value="EAL"/>
    <property type="match status" value="1"/>
</dbReference>
<dbReference type="EMBL" id="SMFX01000001">
    <property type="protein sequence ID" value="TCK19205.1"/>
    <property type="molecule type" value="Genomic_DNA"/>
</dbReference>
<dbReference type="Pfam" id="PF00990">
    <property type="entry name" value="GGDEF"/>
    <property type="match status" value="1"/>
</dbReference>
<protein>
    <submittedName>
        <fullName evidence="8">PAS domain S-box-containing protein/diguanylate cyclase (GGDEF)-like protein</fullName>
    </submittedName>
</protein>
<keyword evidence="2" id="KW-0472">Membrane</keyword>
<dbReference type="Pfam" id="PF00672">
    <property type="entry name" value="HAMP"/>
    <property type="match status" value="1"/>
</dbReference>
<keyword evidence="9" id="KW-1185">Reference proteome</keyword>
<dbReference type="InterPro" id="IPR035965">
    <property type="entry name" value="PAS-like_dom_sf"/>
</dbReference>
<evidence type="ECO:0000259" key="7">
    <source>
        <dbReference type="PROSITE" id="PS50887"/>
    </source>
</evidence>
<feature type="domain" description="HAMP" evidence="6">
    <location>
        <begin position="188"/>
        <end position="241"/>
    </location>
</feature>
<dbReference type="CDD" id="cd01949">
    <property type="entry name" value="GGDEF"/>
    <property type="match status" value="1"/>
</dbReference>
<feature type="transmembrane region" description="Helical" evidence="2">
    <location>
        <begin position="167"/>
        <end position="186"/>
    </location>
</feature>
<dbReference type="PROSITE" id="PS50885">
    <property type="entry name" value="HAMP"/>
    <property type="match status" value="1"/>
</dbReference>
<dbReference type="CDD" id="cd01948">
    <property type="entry name" value="EAL"/>
    <property type="match status" value="1"/>
</dbReference>
<dbReference type="Gene3D" id="3.30.70.270">
    <property type="match status" value="1"/>
</dbReference>
<dbReference type="GO" id="GO:0016020">
    <property type="term" value="C:membrane"/>
    <property type="evidence" value="ECO:0007669"/>
    <property type="project" value="InterPro"/>
</dbReference>
<dbReference type="Gene3D" id="3.20.20.450">
    <property type="entry name" value="EAL domain"/>
    <property type="match status" value="1"/>
</dbReference>
<dbReference type="PROSITE" id="PS50113">
    <property type="entry name" value="PAC"/>
    <property type="match status" value="1"/>
</dbReference>
<reference evidence="8 9" key="1">
    <citation type="submission" date="2019-03" db="EMBL/GenBank/DDBJ databases">
        <title>Genomic Encyclopedia of Type Strains, Phase IV (KMG-IV): sequencing the most valuable type-strain genomes for metagenomic binning, comparative biology and taxonomic classification.</title>
        <authorList>
            <person name="Goeker M."/>
        </authorList>
    </citation>
    <scope>NUCLEOTIDE SEQUENCE [LARGE SCALE GENOMIC DNA]</scope>
    <source>
        <strain evidence="8 9">DSM 19610</strain>
    </source>
</reference>
<dbReference type="InterPro" id="IPR003660">
    <property type="entry name" value="HAMP_dom"/>
</dbReference>
<dbReference type="NCBIfam" id="TIGR00254">
    <property type="entry name" value="GGDEF"/>
    <property type="match status" value="1"/>
</dbReference>
<evidence type="ECO:0000313" key="8">
    <source>
        <dbReference type="EMBL" id="TCK19205.1"/>
    </source>
</evidence>
<dbReference type="InterPro" id="IPR000160">
    <property type="entry name" value="GGDEF_dom"/>
</dbReference>
<dbReference type="SUPFAM" id="SSF141868">
    <property type="entry name" value="EAL domain-like"/>
    <property type="match status" value="1"/>
</dbReference>
<keyword evidence="2" id="KW-1133">Transmembrane helix</keyword>
<sequence length="810" mass="91285">MTLFERIVDYLQRVSVRNRLILAIFSASLIVAVAMSAMMIYLGSRAIQDEAENGLTSVIEVLSQDFIKVLLLDSPDVAADTVSRLEAFPDVLAAYLYDQNEQFRFGYMKKGVEPVPVPSYQIMDIRYHPDYLEVLSPVRYSGKPYGAVYVRFSLLPYKARIQGYYKLIFLLAPMLVLLMLLVAVRFQRAFSEPVQRLAQAFERVSVTGDYTLRVGTREKNEIGQLFEGFNRMMERVQESSETLEETLKHFHVTLESIIDGVVACDEKGRVSYMNSSAEQLLQLRLEQAKGRSMIDIVNLVKEGDSKIRMPICQRALWEARAIPAEPGVTLINTSGEQIPVSVNAAPMWDRSGSVAGAVMVIRDVTEARRMAKELSFQAKHDSLTGLVNRTEFERIVSLEIARASVKEQTCVLLYLDLDQFKVVNDTSGHVAGDQLLRQLAVILAEELRNSDVLARLGGDEFGVFLVGCDSKVAYQIAENLRRAVTDFRFVWDSNTFVVGVSIGMVEVDEHNSSVMDLLSVADIACYAAKDGGRNRIEMYRHDDTDAQRRYSEVQWVSRIVRGLEENRFRLYRQRIVPLDAEAETGEHFEVLIRMRDEEGRLVPPGAFLPAAERYGVSPNIDRWVLRNVLTWLDEHPSERRSLSLCSINVSGHTLADEHFLDYVESQLDAHPLPADKLCFEITETAAISNLAVARRFISTLKARGCRFALDDFGSGLSSFAYLKNLDVDFLKIDGMFVRDMVDDPIDRAMVKSINEIGQVMGMKTIAEFVENDEILEQLNHIGVDYAQGYGIHKPEPMLPDADNKSGSQIA</sequence>
<dbReference type="SMART" id="SM00052">
    <property type="entry name" value="EAL"/>
    <property type="match status" value="1"/>
</dbReference>
<dbReference type="PROSITE" id="PS50887">
    <property type="entry name" value="GGDEF"/>
    <property type="match status" value="1"/>
</dbReference>
<dbReference type="InterPro" id="IPR001633">
    <property type="entry name" value="EAL_dom"/>
</dbReference>
<dbReference type="InterPro" id="IPR035919">
    <property type="entry name" value="EAL_sf"/>
</dbReference>
<dbReference type="SMART" id="SM00091">
    <property type="entry name" value="PAS"/>
    <property type="match status" value="1"/>
</dbReference>
<comment type="caution">
    <text evidence="8">The sequence shown here is derived from an EMBL/GenBank/DDBJ whole genome shotgun (WGS) entry which is preliminary data.</text>
</comment>
<accession>A0A4R1HFR9</accession>
<evidence type="ECO:0000256" key="2">
    <source>
        <dbReference type="SAM" id="Phobius"/>
    </source>
</evidence>
<dbReference type="Pfam" id="PF08448">
    <property type="entry name" value="PAS_4"/>
    <property type="match status" value="1"/>
</dbReference>
<dbReference type="AlphaFoldDB" id="A0A4R1HFR9"/>
<dbReference type="SMART" id="SM00267">
    <property type="entry name" value="GGDEF"/>
    <property type="match status" value="1"/>
</dbReference>
<comment type="cofactor">
    <cofactor evidence="1">
        <name>Mg(2+)</name>
        <dbReference type="ChEBI" id="CHEBI:18420"/>
    </cofactor>
</comment>
<dbReference type="InterPro" id="IPR029787">
    <property type="entry name" value="Nucleotide_cyclase"/>
</dbReference>
<dbReference type="InterPro" id="IPR043128">
    <property type="entry name" value="Rev_trsase/Diguanyl_cyclase"/>
</dbReference>
<dbReference type="PANTHER" id="PTHR44757">
    <property type="entry name" value="DIGUANYLATE CYCLASE DGCP"/>
    <property type="match status" value="1"/>
</dbReference>
<dbReference type="InterPro" id="IPR000014">
    <property type="entry name" value="PAS"/>
</dbReference>
<dbReference type="SUPFAM" id="SSF158472">
    <property type="entry name" value="HAMP domain-like"/>
    <property type="match status" value="1"/>
</dbReference>
<keyword evidence="2" id="KW-0812">Transmembrane</keyword>
<dbReference type="InterPro" id="IPR013656">
    <property type="entry name" value="PAS_4"/>
</dbReference>
<evidence type="ECO:0000259" key="4">
    <source>
        <dbReference type="PROSITE" id="PS50113"/>
    </source>
</evidence>
<dbReference type="CDD" id="cd00130">
    <property type="entry name" value="PAS"/>
    <property type="match status" value="1"/>
</dbReference>
<organism evidence="8 9">
    <name type="scientific">Thiogranum longum</name>
    <dbReference type="NCBI Taxonomy" id="1537524"/>
    <lineage>
        <taxon>Bacteria</taxon>
        <taxon>Pseudomonadati</taxon>
        <taxon>Pseudomonadota</taxon>
        <taxon>Gammaproteobacteria</taxon>
        <taxon>Chromatiales</taxon>
        <taxon>Ectothiorhodospiraceae</taxon>
        <taxon>Thiogranum</taxon>
    </lineage>
</organism>
<dbReference type="InterPro" id="IPR052155">
    <property type="entry name" value="Biofilm_reg_signaling"/>
</dbReference>
<evidence type="ECO:0000259" key="5">
    <source>
        <dbReference type="PROSITE" id="PS50883"/>
    </source>
</evidence>
<dbReference type="PANTHER" id="PTHR44757:SF4">
    <property type="entry name" value="DIGUANYLATE CYCLASE DGCE-RELATED"/>
    <property type="match status" value="1"/>
</dbReference>
<gene>
    <name evidence="8" type="ORF">DFR30_2502</name>
</gene>
<evidence type="ECO:0000259" key="6">
    <source>
        <dbReference type="PROSITE" id="PS50885"/>
    </source>
</evidence>
<evidence type="ECO:0000313" key="9">
    <source>
        <dbReference type="Proteomes" id="UP000295707"/>
    </source>
</evidence>
<proteinExistence type="predicted"/>
<dbReference type="PROSITE" id="PS50883">
    <property type="entry name" value="EAL"/>
    <property type="match status" value="1"/>
</dbReference>
<feature type="domain" description="PAS" evidence="3">
    <location>
        <begin position="246"/>
        <end position="304"/>
    </location>
</feature>
<feature type="transmembrane region" description="Helical" evidence="2">
    <location>
        <begin position="20"/>
        <end position="42"/>
    </location>
</feature>
<dbReference type="Gene3D" id="3.30.450.20">
    <property type="entry name" value="PAS domain"/>
    <property type="match status" value="1"/>
</dbReference>
<feature type="domain" description="PAC" evidence="4">
    <location>
        <begin position="324"/>
        <end position="376"/>
    </location>
</feature>
<feature type="domain" description="EAL" evidence="5">
    <location>
        <begin position="552"/>
        <end position="808"/>
    </location>
</feature>
<dbReference type="SUPFAM" id="SSF55073">
    <property type="entry name" value="Nucleotide cyclase"/>
    <property type="match status" value="1"/>
</dbReference>
<dbReference type="NCBIfam" id="TIGR00229">
    <property type="entry name" value="sensory_box"/>
    <property type="match status" value="1"/>
</dbReference>
<dbReference type="Gene3D" id="6.10.340.10">
    <property type="match status" value="1"/>
</dbReference>
<dbReference type="OrthoDB" id="9787514at2"/>
<dbReference type="FunFam" id="3.30.70.270:FF:000001">
    <property type="entry name" value="Diguanylate cyclase domain protein"/>
    <property type="match status" value="1"/>
</dbReference>
<dbReference type="SUPFAM" id="SSF55785">
    <property type="entry name" value="PYP-like sensor domain (PAS domain)"/>
    <property type="match status" value="1"/>
</dbReference>
<dbReference type="GO" id="GO:0003824">
    <property type="term" value="F:catalytic activity"/>
    <property type="evidence" value="ECO:0007669"/>
    <property type="project" value="UniProtKB-ARBA"/>
</dbReference>
<dbReference type="GO" id="GO:0007165">
    <property type="term" value="P:signal transduction"/>
    <property type="evidence" value="ECO:0007669"/>
    <property type="project" value="InterPro"/>
</dbReference>
<evidence type="ECO:0000259" key="3">
    <source>
        <dbReference type="PROSITE" id="PS50112"/>
    </source>
</evidence>
<dbReference type="InterPro" id="IPR000700">
    <property type="entry name" value="PAS-assoc_C"/>
</dbReference>
<name>A0A4R1HFR9_9GAMM</name>